<gene>
    <name evidence="2" type="ORF">MSSAC_0952</name>
</gene>
<dbReference type="EMBL" id="CP009508">
    <property type="protein sequence ID" value="AKB35542.1"/>
    <property type="molecule type" value="Genomic_DNA"/>
</dbReference>
<protein>
    <submittedName>
        <fullName evidence="2">Uncharacterized protein</fullName>
    </submittedName>
</protein>
<dbReference type="KEGG" id="msj:MSSAC_0952"/>
<evidence type="ECO:0000313" key="3">
    <source>
        <dbReference type="Proteomes" id="UP000033123"/>
    </source>
</evidence>
<keyword evidence="1" id="KW-0472">Membrane</keyword>
<reference evidence="2 3" key="1">
    <citation type="submission" date="2014-07" db="EMBL/GenBank/DDBJ databases">
        <title>Methanogenic archaea and the global carbon cycle.</title>
        <authorList>
            <person name="Henriksen J.R."/>
            <person name="Luke J."/>
            <person name="Reinhart S."/>
            <person name="Benedict M.N."/>
            <person name="Youngblut N.D."/>
            <person name="Metcalf M.E."/>
            <person name="Whitaker R.J."/>
            <person name="Metcalf W.W."/>
        </authorList>
    </citation>
    <scope>NUCLEOTIDE SEQUENCE [LARGE SCALE GENOMIC DNA]</scope>
    <source>
        <strain evidence="2 3">C2J</strain>
    </source>
</reference>
<evidence type="ECO:0000313" key="2">
    <source>
        <dbReference type="EMBL" id="AKB35542.1"/>
    </source>
</evidence>
<evidence type="ECO:0000256" key="1">
    <source>
        <dbReference type="SAM" id="Phobius"/>
    </source>
</evidence>
<dbReference type="STRING" id="1434118.MSSAC_0952"/>
<keyword evidence="1" id="KW-0812">Transmembrane</keyword>
<proteinExistence type="predicted"/>
<dbReference type="RefSeq" id="WP_048180471.1">
    <property type="nucleotide sequence ID" value="NZ_CP009508.1"/>
</dbReference>
<feature type="transmembrane region" description="Helical" evidence="1">
    <location>
        <begin position="47"/>
        <end position="65"/>
    </location>
</feature>
<dbReference type="AlphaFoldDB" id="A0A0E3PL81"/>
<dbReference type="PATRIC" id="fig|1434118.4.peg.1222"/>
<accession>A0A0E3PL81</accession>
<dbReference type="GeneID" id="24870525"/>
<sequence length="127" mass="14436">MKLTKLVFSFFLALVLLVSPGAAEDLEVWLGSYLNDFLANLLNAIFYPFRLIFYHISLLITELFTPISDLITSIYELFKLAYDLSIGFISSFMPPEWVLLIGAGLLIRLFKAVYSYLKDVEIAGNKI</sequence>
<dbReference type="Proteomes" id="UP000033123">
    <property type="component" value="Chromosome"/>
</dbReference>
<dbReference type="HOGENOM" id="CLU_1965596_0_0_2"/>
<name>A0A0E3PL81_9EURY</name>
<keyword evidence="1" id="KW-1133">Transmembrane helix</keyword>
<organism evidence="2 3">
    <name type="scientific">Methanosarcina siciliae C2J</name>
    <dbReference type="NCBI Taxonomy" id="1434118"/>
    <lineage>
        <taxon>Archaea</taxon>
        <taxon>Methanobacteriati</taxon>
        <taxon>Methanobacteriota</taxon>
        <taxon>Stenosarchaea group</taxon>
        <taxon>Methanomicrobia</taxon>
        <taxon>Methanosarcinales</taxon>
        <taxon>Methanosarcinaceae</taxon>
        <taxon>Methanosarcina</taxon>
    </lineage>
</organism>